<name>A0A9X1DEB7_9SPHN</name>
<comment type="caution">
    <text evidence="2">The sequence shown here is derived from an EMBL/GenBank/DDBJ whole genome shotgun (WGS) entry which is preliminary data.</text>
</comment>
<sequence>MSVETTISATGRVIQSIGALIALMPALALLLGLVQIPPSLADLIKVLSFFMTVGVILAVILLRSNIRKMSSSWAALLVIGTILAGSAAATAYLIVAERHLIAVKHGETVDFFVVPIHPSARIRAAIAPFQDDYIQALYVSVQREQLRRWMRDESVGASIVMMTLLMVANILLVAGLVTGAWKVAGAIRKPAQSAGADGMNRPVRPR</sequence>
<organism evidence="2 3">
    <name type="scientific">Sphingobium nicotianae</name>
    <dbReference type="NCBI Taxonomy" id="2782607"/>
    <lineage>
        <taxon>Bacteria</taxon>
        <taxon>Pseudomonadati</taxon>
        <taxon>Pseudomonadota</taxon>
        <taxon>Alphaproteobacteria</taxon>
        <taxon>Sphingomonadales</taxon>
        <taxon>Sphingomonadaceae</taxon>
        <taxon>Sphingobium</taxon>
    </lineage>
</organism>
<keyword evidence="1" id="KW-1133">Transmembrane helix</keyword>
<dbReference type="AlphaFoldDB" id="A0A9X1DEB7"/>
<accession>A0A9X1DEB7</accession>
<feature type="transmembrane region" description="Helical" evidence="1">
    <location>
        <begin position="155"/>
        <end position="181"/>
    </location>
</feature>
<feature type="transmembrane region" description="Helical" evidence="1">
    <location>
        <begin position="17"/>
        <end position="37"/>
    </location>
</feature>
<dbReference type="Proteomes" id="UP001138757">
    <property type="component" value="Unassembled WGS sequence"/>
</dbReference>
<gene>
    <name evidence="2" type="ORF">KK488_15595</name>
</gene>
<protein>
    <submittedName>
        <fullName evidence="2">Uncharacterized protein</fullName>
    </submittedName>
</protein>
<feature type="transmembrane region" description="Helical" evidence="1">
    <location>
        <begin position="74"/>
        <end position="95"/>
    </location>
</feature>
<reference evidence="2" key="1">
    <citation type="submission" date="2021-05" db="EMBL/GenBank/DDBJ databases">
        <title>Genome of Sphingobium sp. strain.</title>
        <authorList>
            <person name="Fan R."/>
        </authorList>
    </citation>
    <scope>NUCLEOTIDE SEQUENCE</scope>
    <source>
        <strain evidence="2">H33</strain>
    </source>
</reference>
<feature type="transmembrane region" description="Helical" evidence="1">
    <location>
        <begin position="43"/>
        <end position="62"/>
    </location>
</feature>
<keyword evidence="3" id="KW-1185">Reference proteome</keyword>
<evidence type="ECO:0000313" key="3">
    <source>
        <dbReference type="Proteomes" id="UP001138757"/>
    </source>
</evidence>
<proteinExistence type="predicted"/>
<dbReference type="EMBL" id="JAHGAW010000010">
    <property type="protein sequence ID" value="MBT2188378.1"/>
    <property type="molecule type" value="Genomic_DNA"/>
</dbReference>
<keyword evidence="1" id="KW-0812">Transmembrane</keyword>
<dbReference type="RefSeq" id="WP_214624630.1">
    <property type="nucleotide sequence ID" value="NZ_JAHGAW010000010.1"/>
</dbReference>
<evidence type="ECO:0000313" key="2">
    <source>
        <dbReference type="EMBL" id="MBT2188378.1"/>
    </source>
</evidence>
<keyword evidence="1" id="KW-0472">Membrane</keyword>
<evidence type="ECO:0000256" key="1">
    <source>
        <dbReference type="SAM" id="Phobius"/>
    </source>
</evidence>